<keyword evidence="6 10" id="KW-0324">Glycolysis</keyword>
<evidence type="ECO:0000256" key="7">
    <source>
        <dbReference type="ARBA" id="ARBA00023211"/>
    </source>
</evidence>
<comment type="similarity">
    <text evidence="3 10">Belongs to the BPG-independent phosphoglycerate mutase family.</text>
</comment>
<comment type="function">
    <text evidence="10">Catalyzes the interconversion of 2-phosphoglycerate and 3-phosphoglycerate.</text>
</comment>
<evidence type="ECO:0000256" key="12">
    <source>
        <dbReference type="PIRSR" id="PIRSR001492-2"/>
    </source>
</evidence>
<keyword evidence="7 10" id="KW-0464">Manganese</keyword>
<comment type="catalytic activity">
    <reaction evidence="1 10">
        <text>(2R)-2-phosphoglycerate = (2R)-3-phosphoglycerate</text>
        <dbReference type="Rhea" id="RHEA:15901"/>
        <dbReference type="ChEBI" id="CHEBI:58272"/>
        <dbReference type="ChEBI" id="CHEBI:58289"/>
        <dbReference type="EC" id="5.4.2.12"/>
    </reaction>
</comment>
<dbReference type="PANTHER" id="PTHR31637">
    <property type="entry name" value="2,3-BISPHOSPHOGLYCERATE-INDEPENDENT PHOSPHOGLYCERATE MUTASE"/>
    <property type="match status" value="1"/>
</dbReference>
<comment type="caution">
    <text evidence="17">The sequence shown here is derived from an EMBL/GenBank/DDBJ whole genome shotgun (WGS) entry which is preliminary data.</text>
</comment>
<dbReference type="Gene3D" id="3.40.720.10">
    <property type="entry name" value="Alkaline Phosphatase, subunit A"/>
    <property type="match status" value="1"/>
</dbReference>
<feature type="binding site" evidence="10 13">
    <location>
        <position position="464"/>
    </location>
    <ligand>
        <name>Mn(2+)</name>
        <dbReference type="ChEBI" id="CHEBI:29035"/>
        <label>1</label>
    </ligand>
</feature>
<feature type="binding site" evidence="10 13">
    <location>
        <position position="445"/>
    </location>
    <ligand>
        <name>Mn(2+)</name>
        <dbReference type="ChEBI" id="CHEBI:29035"/>
        <label>2</label>
    </ligand>
</feature>
<sequence length="515" mass="56433">MTETRKPTALIILDGWGHRDPADDNAISNARTPFWDKLWQNQPKTLINTSGMFVGLPQGQMGNSEVGHMNLGAGRVVYQSLTRIDKDLEDGDFQKNEALCSAIDKAAGNGKAVHIMGLLSPGGVHSHENHILAAAELAAARGAKEVYIHAFLDGRDMPPRSARPSLEKASAKMKSLGVGRVATIVGRYFAMDRDNRWDRVETAYNAMTLGEAEFTYSDPLTALDEAYERGENDEFVTATHIRAEGEPEGTINDGDAVLFMNFRADRAREMTRTFVEPDFDGFERRKHPKLADFVMLTEYAADIKTSCAYPPEQLTNGLGEYMAKQGKTQLRIAETEKYAHVTFFFNGGLETPFEGEDRILVPSPKVATYDLQPEMSAPEVTDKLVEAIKSGKYDLIVCNYANGDMVGHTGSLEAAIKAAECLDHCVQRVVEALDEVGGESLITADHGNCEQMTDPNSGQLHTSHTIGPVPLVYTGHRQLKLKDDGSLSDIAPTLLSLMGMEQPPEMTGHSLADLD</sequence>
<reference evidence="16 19" key="1">
    <citation type="submission" date="2018-02" db="EMBL/GenBank/DDBJ databases">
        <title>Deep subsurface shale carbon reservoir microbial communities from Ohio and West Virginia, USA.</title>
        <authorList>
            <person name="Wrighton K."/>
        </authorList>
    </citation>
    <scope>NUCLEOTIDE SEQUENCE [LARGE SCALE GENOMIC DNA]</scope>
    <source>
        <strain evidence="16 19">UTICA-S1B6</strain>
    </source>
</reference>
<evidence type="ECO:0000313" key="17">
    <source>
        <dbReference type="EMBL" id="PPK56354.1"/>
    </source>
</evidence>
<dbReference type="EMBL" id="PTIU01000001">
    <property type="protein sequence ID" value="PPK56354.1"/>
    <property type="molecule type" value="Genomic_DNA"/>
</dbReference>
<dbReference type="CDD" id="cd16010">
    <property type="entry name" value="iPGM"/>
    <property type="match status" value="1"/>
</dbReference>
<feature type="binding site" evidence="10 13">
    <location>
        <position position="408"/>
    </location>
    <ligand>
        <name>Mn(2+)</name>
        <dbReference type="ChEBI" id="CHEBI:29035"/>
        <label>1</label>
    </ligand>
</feature>
<feature type="binding site" evidence="10 12">
    <location>
        <begin position="263"/>
        <end position="266"/>
    </location>
    <ligand>
        <name>substrate</name>
    </ligand>
</feature>
<feature type="active site" description="Phosphoserine intermediate" evidence="10 11">
    <location>
        <position position="64"/>
    </location>
</feature>
<dbReference type="EMBL" id="PTIT01000001">
    <property type="protein sequence ID" value="PPK53540.1"/>
    <property type="molecule type" value="Genomic_DNA"/>
</dbReference>
<dbReference type="InterPro" id="IPR006124">
    <property type="entry name" value="Metalloenzyme"/>
</dbReference>
<feature type="domain" description="Metalloenzyme" evidence="14">
    <location>
        <begin position="6"/>
        <end position="501"/>
    </location>
</feature>
<dbReference type="InterPro" id="IPR017850">
    <property type="entry name" value="Alkaline_phosphatase_core_sf"/>
</dbReference>
<dbReference type="UniPathway" id="UPA00109">
    <property type="reaction ID" value="UER00186"/>
</dbReference>
<feature type="binding site" evidence="10 13">
    <location>
        <position position="64"/>
    </location>
    <ligand>
        <name>Mn(2+)</name>
        <dbReference type="ChEBI" id="CHEBI:29035"/>
        <label>2</label>
    </ligand>
</feature>
<dbReference type="AlphaFoldDB" id="A0A2S6GAF3"/>
<dbReference type="InterPro" id="IPR036646">
    <property type="entry name" value="PGAM_B_sf"/>
</dbReference>
<keyword evidence="5 10" id="KW-0479">Metal-binding</keyword>
<keyword evidence="8 10" id="KW-0413">Isomerase</keyword>
<dbReference type="Proteomes" id="UP000239648">
    <property type="component" value="Unassembled WGS sequence"/>
</dbReference>
<dbReference type="GO" id="GO:0006007">
    <property type="term" value="P:glucose catabolic process"/>
    <property type="evidence" value="ECO:0007669"/>
    <property type="project" value="InterPro"/>
</dbReference>
<evidence type="ECO:0000256" key="5">
    <source>
        <dbReference type="ARBA" id="ARBA00022723"/>
    </source>
</evidence>
<comment type="subunit">
    <text evidence="10">Monomer.</text>
</comment>
<dbReference type="HAMAP" id="MF_01038">
    <property type="entry name" value="GpmI"/>
    <property type="match status" value="1"/>
</dbReference>
<dbReference type="STRING" id="930118.SAMN05216429_108186"/>
<feature type="binding site" evidence="10 12">
    <location>
        <begin position="155"/>
        <end position="156"/>
    </location>
    <ligand>
        <name>substrate</name>
    </ligand>
</feature>
<evidence type="ECO:0000313" key="19">
    <source>
        <dbReference type="Proteomes" id="UP000239648"/>
    </source>
</evidence>
<dbReference type="InterPro" id="IPR005995">
    <property type="entry name" value="Pgm_bpd_ind"/>
</dbReference>
<evidence type="ECO:0000256" key="2">
    <source>
        <dbReference type="ARBA" id="ARBA00004798"/>
    </source>
</evidence>
<evidence type="ECO:0000256" key="3">
    <source>
        <dbReference type="ARBA" id="ARBA00008819"/>
    </source>
</evidence>
<name>A0A2S6GAF3_9GAMM</name>
<dbReference type="GO" id="GO:0004619">
    <property type="term" value="F:phosphoglycerate mutase activity"/>
    <property type="evidence" value="ECO:0007669"/>
    <property type="project" value="UniProtKB-UniRule"/>
</dbReference>
<dbReference type="Pfam" id="PF06415">
    <property type="entry name" value="iPGM_N"/>
    <property type="match status" value="1"/>
</dbReference>
<evidence type="ECO:0000313" key="18">
    <source>
        <dbReference type="Proteomes" id="UP000239446"/>
    </source>
</evidence>
<dbReference type="InterPro" id="IPR011258">
    <property type="entry name" value="BPG-indep_PGM_N"/>
</dbReference>
<evidence type="ECO:0000256" key="6">
    <source>
        <dbReference type="ARBA" id="ARBA00023152"/>
    </source>
</evidence>
<reference evidence="17 18" key="2">
    <citation type="submission" date="2018-02" db="EMBL/GenBank/DDBJ databases">
        <title>Subsurface microbial communities from deep shales in Ohio and West Virginia, USA.</title>
        <authorList>
            <person name="Wrighton K."/>
        </authorList>
    </citation>
    <scope>NUCLEOTIDE SEQUENCE [LARGE SCALE GENOMIC DNA]</scope>
    <source>
        <strain evidence="17 18">UTICA-S1B9</strain>
    </source>
</reference>
<evidence type="ECO:0000256" key="10">
    <source>
        <dbReference type="HAMAP-Rule" id="MF_01038"/>
    </source>
</evidence>
<dbReference type="NCBIfam" id="TIGR01307">
    <property type="entry name" value="pgm_bpd_ind"/>
    <property type="match status" value="1"/>
</dbReference>
<dbReference type="SUPFAM" id="SSF53649">
    <property type="entry name" value="Alkaline phosphatase-like"/>
    <property type="match status" value="1"/>
</dbReference>
<dbReference type="OrthoDB" id="9800863at2"/>
<dbReference type="Pfam" id="PF01676">
    <property type="entry name" value="Metalloenzyme"/>
    <property type="match status" value="1"/>
</dbReference>
<protein>
    <recommendedName>
        <fullName evidence="9 10">2,3-bisphosphoglycerate-independent phosphoglycerate mutase</fullName>
        <shortName evidence="10">BPG-independent PGAM</shortName>
        <shortName evidence="10">Phosphoglyceromutase</shortName>
        <shortName evidence="10">iPGM</shortName>
        <ecNumber evidence="4 10">5.4.2.12</ecNumber>
    </recommendedName>
</protein>
<dbReference type="RefSeq" id="WP_104414624.1">
    <property type="nucleotide sequence ID" value="NZ_PTIT01000001.1"/>
</dbReference>
<evidence type="ECO:0000256" key="4">
    <source>
        <dbReference type="ARBA" id="ARBA00012026"/>
    </source>
</evidence>
<dbReference type="PANTHER" id="PTHR31637:SF0">
    <property type="entry name" value="2,3-BISPHOSPHOGLYCERATE-INDEPENDENT PHOSPHOGLYCERATE MUTASE"/>
    <property type="match status" value="1"/>
</dbReference>
<feature type="binding site" evidence="10 12">
    <location>
        <position position="187"/>
    </location>
    <ligand>
        <name>substrate</name>
    </ligand>
</feature>
<comment type="cofactor">
    <cofactor evidence="10">
        <name>Mn(2+)</name>
        <dbReference type="ChEBI" id="CHEBI:29035"/>
    </cofactor>
    <text evidence="10">Binds 2 manganese ions per subunit.</text>
</comment>
<dbReference type="Gene3D" id="3.40.1450.10">
    <property type="entry name" value="BPG-independent phosphoglycerate mutase, domain B"/>
    <property type="match status" value="1"/>
</dbReference>
<keyword evidence="19" id="KW-1185">Reference proteome</keyword>
<comment type="pathway">
    <text evidence="2 10">Carbohydrate degradation; glycolysis; pyruvate from D-glyceraldehyde 3-phosphate: step 3/5.</text>
</comment>
<evidence type="ECO:0000256" key="1">
    <source>
        <dbReference type="ARBA" id="ARBA00000370"/>
    </source>
</evidence>
<dbReference type="GO" id="GO:0005829">
    <property type="term" value="C:cytosol"/>
    <property type="evidence" value="ECO:0007669"/>
    <property type="project" value="TreeGrafter"/>
</dbReference>
<dbReference type="GO" id="GO:0030145">
    <property type="term" value="F:manganese ion binding"/>
    <property type="evidence" value="ECO:0007669"/>
    <property type="project" value="UniProtKB-UniRule"/>
</dbReference>
<evidence type="ECO:0000256" key="9">
    <source>
        <dbReference type="ARBA" id="ARBA00071648"/>
    </source>
</evidence>
<feature type="binding site" evidence="10 12">
    <location>
        <position position="337"/>
    </location>
    <ligand>
        <name>substrate</name>
    </ligand>
</feature>
<gene>
    <name evidence="10" type="primary">gpmI</name>
    <name evidence="17" type="ORF">B0H24_100150</name>
    <name evidence="16" type="ORF">BY455_10150</name>
</gene>
<dbReference type="FunFam" id="3.40.720.10:FF:000001">
    <property type="entry name" value="2,3-bisphosphoglycerate-independent phosphoglycerate mutase"/>
    <property type="match status" value="1"/>
</dbReference>
<dbReference type="EC" id="5.4.2.12" evidence="4 10"/>
<organism evidence="17 18">
    <name type="scientific">Marinobacter persicus</name>
    <dbReference type="NCBI Taxonomy" id="930118"/>
    <lineage>
        <taxon>Bacteria</taxon>
        <taxon>Pseudomonadati</taxon>
        <taxon>Pseudomonadota</taxon>
        <taxon>Gammaproteobacteria</taxon>
        <taxon>Pseudomonadales</taxon>
        <taxon>Marinobacteraceae</taxon>
        <taxon>Marinobacter</taxon>
    </lineage>
</organism>
<dbReference type="FunFam" id="3.40.1450.10:FF:000001">
    <property type="entry name" value="2,3-bisphosphoglycerate-independent phosphoglycerate mutase"/>
    <property type="match status" value="1"/>
</dbReference>
<evidence type="ECO:0000256" key="11">
    <source>
        <dbReference type="PIRSR" id="PIRSR001492-1"/>
    </source>
</evidence>
<proteinExistence type="inferred from homology"/>
<feature type="binding site" evidence="10 12">
    <location>
        <position position="193"/>
    </location>
    <ligand>
        <name>substrate</name>
    </ligand>
</feature>
<evidence type="ECO:0000313" key="16">
    <source>
        <dbReference type="EMBL" id="PPK53540.1"/>
    </source>
</evidence>
<feature type="binding site" evidence="10 13">
    <location>
        <position position="14"/>
    </location>
    <ligand>
        <name>Mn(2+)</name>
        <dbReference type="ChEBI" id="CHEBI:29035"/>
        <label>2</label>
    </ligand>
</feature>
<feature type="binding site" evidence="10 13">
    <location>
        <position position="404"/>
    </location>
    <ligand>
        <name>Mn(2+)</name>
        <dbReference type="ChEBI" id="CHEBI:29035"/>
        <label>1</label>
    </ligand>
</feature>
<evidence type="ECO:0000256" key="13">
    <source>
        <dbReference type="PIRSR" id="PIRSR001492-3"/>
    </source>
</evidence>
<feature type="domain" description="BPG-independent PGAM N-terminal" evidence="15">
    <location>
        <begin position="84"/>
        <end position="300"/>
    </location>
</feature>
<dbReference type="Proteomes" id="UP000239446">
    <property type="component" value="Unassembled WGS sequence"/>
</dbReference>
<dbReference type="NCBIfam" id="NF003897">
    <property type="entry name" value="PRK05434.1-5"/>
    <property type="match status" value="1"/>
</dbReference>
<feature type="binding site" evidence="10 12">
    <location>
        <position position="125"/>
    </location>
    <ligand>
        <name>substrate</name>
    </ligand>
</feature>
<evidence type="ECO:0000259" key="14">
    <source>
        <dbReference type="Pfam" id="PF01676"/>
    </source>
</evidence>
<evidence type="ECO:0000256" key="8">
    <source>
        <dbReference type="ARBA" id="ARBA00023235"/>
    </source>
</evidence>
<feature type="binding site" evidence="10 13">
    <location>
        <position position="446"/>
    </location>
    <ligand>
        <name>Mn(2+)</name>
        <dbReference type="ChEBI" id="CHEBI:29035"/>
        <label>2</label>
    </ligand>
</feature>
<dbReference type="PIRSF" id="PIRSF001492">
    <property type="entry name" value="IPGAM"/>
    <property type="match status" value="1"/>
</dbReference>
<dbReference type="GO" id="GO:0006096">
    <property type="term" value="P:glycolytic process"/>
    <property type="evidence" value="ECO:0007669"/>
    <property type="project" value="UniProtKB-UniRule"/>
</dbReference>
<dbReference type="SUPFAM" id="SSF64158">
    <property type="entry name" value="2,3-Bisphosphoglycerate-independent phosphoglycerate mutase, substrate-binding domain"/>
    <property type="match status" value="1"/>
</dbReference>
<evidence type="ECO:0000259" key="15">
    <source>
        <dbReference type="Pfam" id="PF06415"/>
    </source>
</evidence>
<accession>A0A2S6GAF3</accession>